<dbReference type="Proteomes" id="UP001148629">
    <property type="component" value="Unassembled WGS sequence"/>
</dbReference>
<accession>A0ACC1SWD7</accession>
<reference evidence="1" key="1">
    <citation type="submission" date="2022-08" db="EMBL/GenBank/DDBJ databases">
        <title>Genome Sequence of Fusarium decemcellulare.</title>
        <authorList>
            <person name="Buettner E."/>
        </authorList>
    </citation>
    <scope>NUCLEOTIDE SEQUENCE</scope>
    <source>
        <strain evidence="1">Babe19</strain>
    </source>
</reference>
<comment type="caution">
    <text evidence="1">The sequence shown here is derived from an EMBL/GenBank/DDBJ whole genome shotgun (WGS) entry which is preliminary data.</text>
</comment>
<evidence type="ECO:0000313" key="2">
    <source>
        <dbReference type="Proteomes" id="UP001148629"/>
    </source>
</evidence>
<proteinExistence type="predicted"/>
<protein>
    <submittedName>
        <fullName evidence="1">Uncharacterized protein</fullName>
    </submittedName>
</protein>
<organism evidence="1 2">
    <name type="scientific">Fusarium decemcellulare</name>
    <dbReference type="NCBI Taxonomy" id="57161"/>
    <lineage>
        <taxon>Eukaryota</taxon>
        <taxon>Fungi</taxon>
        <taxon>Dikarya</taxon>
        <taxon>Ascomycota</taxon>
        <taxon>Pezizomycotina</taxon>
        <taxon>Sordariomycetes</taxon>
        <taxon>Hypocreomycetidae</taxon>
        <taxon>Hypocreales</taxon>
        <taxon>Nectriaceae</taxon>
        <taxon>Fusarium</taxon>
        <taxon>Fusarium decemcellulare species complex</taxon>
    </lineage>
</organism>
<name>A0ACC1SWD7_9HYPO</name>
<gene>
    <name evidence="1" type="ORF">NM208_g1293</name>
</gene>
<keyword evidence="2" id="KW-1185">Reference proteome</keyword>
<dbReference type="EMBL" id="JANRMS010000065">
    <property type="protein sequence ID" value="KAJ3547870.1"/>
    <property type="molecule type" value="Genomic_DNA"/>
</dbReference>
<sequence>MITESSSDKPVAERPAARSCFACNSKKIRCDKARPCSSCIRSGKTCAYPPVGPRVRRTKKTLMADLATRISSLEKTLVKATAAGNTDVEAVVPELSRIQIQPESIGERSGDDVLVRKGSSSQYFNEILVSRMIGEEQNIESALTTPRVDHFDPNPSPFNAMGILSAPSISQSPSDFHPEKHTAIRLWNTYVNDVECCLGLKISHVPTDEVKVYSTIHDPAKANFEDLAFCLAIYFAATVALEERVSSEFDKRTQLLQFKFGLEQAFAHGEFLERPTVTGLRALAIYLSALRVHNRGKGIWILNGLAIRMAQSLGLHRDGQRLKLPPFETEIRRRLWWHLVTRDSRSGEDYGLENSTLIPPMSEVKHPLNVDDADLYPLMKALPAERPGWTAMTFSLINIDLAKTMQRLTNAMASSSSPSEQTRSKIIEEARSQLSKRVERCNPVVPQQRLSLYCARFLLRKLDFFTKQQWLLLQHRGSREKLATEDNLVEALEIVEGRLFGDDALLAQYSWALKAYPQYHVTMYILWHLCIRPDGPYVDRAWRAVEAVFSRELANEFVDGVGSKLVVLTALKSKAESVRANSQKKIEETRGCESAQVEYEDRSANDALSSLDGVNLDELMFDINGDWAPWTFQPDRLAYPMSF</sequence>
<evidence type="ECO:0000313" key="1">
    <source>
        <dbReference type="EMBL" id="KAJ3547870.1"/>
    </source>
</evidence>